<organism evidence="9 10">
    <name type="scientific">Chironomus riparius</name>
    <dbReference type="NCBI Taxonomy" id="315576"/>
    <lineage>
        <taxon>Eukaryota</taxon>
        <taxon>Metazoa</taxon>
        <taxon>Ecdysozoa</taxon>
        <taxon>Arthropoda</taxon>
        <taxon>Hexapoda</taxon>
        <taxon>Insecta</taxon>
        <taxon>Pterygota</taxon>
        <taxon>Neoptera</taxon>
        <taxon>Endopterygota</taxon>
        <taxon>Diptera</taxon>
        <taxon>Nematocera</taxon>
        <taxon>Chironomoidea</taxon>
        <taxon>Chironomidae</taxon>
        <taxon>Chironominae</taxon>
        <taxon>Chironomus</taxon>
    </lineage>
</organism>
<dbReference type="EMBL" id="OU895879">
    <property type="protein sequence ID" value="CAG9807398.1"/>
    <property type="molecule type" value="Genomic_DNA"/>
</dbReference>
<evidence type="ECO:0000259" key="8">
    <source>
        <dbReference type="PROSITE" id="PS51362"/>
    </source>
</evidence>
<gene>
    <name evidence="9" type="ORF">CHIRRI_LOCUS10247</name>
</gene>
<dbReference type="PANTHER" id="PTHR11848">
    <property type="entry name" value="TGF-BETA FAMILY"/>
    <property type="match status" value="1"/>
</dbReference>
<name>A0A9N9S136_9DIPT</name>
<dbReference type="InterPro" id="IPR029034">
    <property type="entry name" value="Cystine-knot_cytokine"/>
</dbReference>
<reference evidence="9" key="2">
    <citation type="submission" date="2022-10" db="EMBL/GenBank/DDBJ databases">
        <authorList>
            <consortium name="ENA_rothamsted_submissions"/>
            <consortium name="culmorum"/>
            <person name="King R."/>
        </authorList>
    </citation>
    <scope>NUCLEOTIDE SEQUENCE</scope>
</reference>
<dbReference type="PANTHER" id="PTHR11848:SF119">
    <property type="entry name" value="TGF-BETA FAMILY PROFILE DOMAIN-CONTAINING PROTEIN"/>
    <property type="match status" value="1"/>
</dbReference>
<evidence type="ECO:0000256" key="6">
    <source>
        <dbReference type="RuleBase" id="RU000354"/>
    </source>
</evidence>
<dbReference type="Gene3D" id="2.60.120.970">
    <property type="match status" value="1"/>
</dbReference>
<keyword evidence="4 6" id="KW-0339">Growth factor</keyword>
<evidence type="ECO:0000256" key="3">
    <source>
        <dbReference type="ARBA" id="ARBA00022525"/>
    </source>
</evidence>
<dbReference type="GO" id="GO:0005615">
    <property type="term" value="C:extracellular space"/>
    <property type="evidence" value="ECO:0007669"/>
    <property type="project" value="TreeGrafter"/>
</dbReference>
<dbReference type="GO" id="GO:0005125">
    <property type="term" value="F:cytokine activity"/>
    <property type="evidence" value="ECO:0007669"/>
    <property type="project" value="TreeGrafter"/>
</dbReference>
<feature type="compositionally biased region" description="Basic residues" evidence="7">
    <location>
        <begin position="375"/>
        <end position="387"/>
    </location>
</feature>
<protein>
    <recommendedName>
        <fullName evidence="8">TGF-beta family profile domain-containing protein</fullName>
    </recommendedName>
</protein>
<dbReference type="AlphaFoldDB" id="A0A9N9S136"/>
<evidence type="ECO:0000313" key="9">
    <source>
        <dbReference type="EMBL" id="CAG9807398.1"/>
    </source>
</evidence>
<dbReference type="CDD" id="cd13755">
    <property type="entry name" value="TGF_beta_maverick"/>
    <property type="match status" value="1"/>
</dbReference>
<dbReference type="SUPFAM" id="SSF57501">
    <property type="entry name" value="Cystine-knot cytokines"/>
    <property type="match status" value="1"/>
</dbReference>
<keyword evidence="3" id="KW-0964">Secreted</keyword>
<keyword evidence="5" id="KW-1015">Disulfide bond</keyword>
<comment type="similarity">
    <text evidence="2 6">Belongs to the TGF-beta family.</text>
</comment>
<dbReference type="Pfam" id="PF00019">
    <property type="entry name" value="TGF_beta"/>
    <property type="match status" value="1"/>
</dbReference>
<dbReference type="Gene3D" id="2.10.90.10">
    <property type="entry name" value="Cystine-knot cytokines"/>
    <property type="match status" value="1"/>
</dbReference>
<proteinExistence type="inferred from homology"/>
<dbReference type="SMART" id="SM00204">
    <property type="entry name" value="TGFB"/>
    <property type="match status" value="1"/>
</dbReference>
<keyword evidence="10" id="KW-1185">Reference proteome</keyword>
<evidence type="ECO:0000256" key="4">
    <source>
        <dbReference type="ARBA" id="ARBA00023030"/>
    </source>
</evidence>
<dbReference type="GO" id="GO:0008083">
    <property type="term" value="F:growth factor activity"/>
    <property type="evidence" value="ECO:0007669"/>
    <property type="project" value="UniProtKB-KW"/>
</dbReference>
<comment type="subcellular location">
    <subcellularLocation>
        <location evidence="1">Secreted</location>
    </subcellularLocation>
</comment>
<feature type="domain" description="TGF-beta family profile" evidence="8">
    <location>
        <begin position="397"/>
        <end position="512"/>
    </location>
</feature>
<evidence type="ECO:0000256" key="5">
    <source>
        <dbReference type="ARBA" id="ARBA00023157"/>
    </source>
</evidence>
<feature type="region of interest" description="Disordered" evidence="7">
    <location>
        <begin position="373"/>
        <end position="402"/>
    </location>
</feature>
<dbReference type="PROSITE" id="PS00250">
    <property type="entry name" value="TGF_BETA_1"/>
    <property type="match status" value="1"/>
</dbReference>
<evidence type="ECO:0000256" key="7">
    <source>
        <dbReference type="SAM" id="MobiDB-lite"/>
    </source>
</evidence>
<dbReference type="InterPro" id="IPR015615">
    <property type="entry name" value="TGF-beta-rel"/>
</dbReference>
<sequence length="512" mass="59319">MGVKIESSEIIIIRFIIYYLMLSASCDIKLITCDIHHMIQSYYNNSRNNTGDGVMDIDTTKDFKINATELEQHIMNGLNMKTKPDVNLANISQEEYFTKYKEYLNKVNSRKKRSTKLYGDDITRTVFDDDDEDSETLKKIFTFQYSNQSNNVGSKRRRRSTLDEDVTSLSFEIKDKKDLPTMVEEAILNVFLTNSINFITTSANSKADTETESDYDDSSSSSHDISPKKFTLKSNSKNSNKSHQVHIRHSESNKKQHSNRNKIQFIPNTQTVRLHVYQHEPQNGRIFLFHKDIALPINSNSDDKKFAYNKWVQLDLTSIVRTWIQGSDKELNIDVHCEQCSKYGIYIVNEASQSNKRLDESTNNPALNVIGAIVRSKRKTQNNKRKNNNQDAKENQKHKKTHCRHNGEKKCCRHKWTIDFKELGGYEYIIQPRHFDAGFCDGTCPFRHNMGSNHAYFQSLAHHQLKKDDVPNVCCAPTRLQDLEILHIDENDHTKLKVTTMKKMRAMKCSCT</sequence>
<dbReference type="PROSITE" id="PS51362">
    <property type="entry name" value="TGF_BETA_2"/>
    <property type="match status" value="1"/>
</dbReference>
<dbReference type="InterPro" id="IPR001839">
    <property type="entry name" value="TGF-b_C"/>
</dbReference>
<evidence type="ECO:0000313" key="10">
    <source>
        <dbReference type="Proteomes" id="UP001153620"/>
    </source>
</evidence>
<dbReference type="PROSITE" id="PS51257">
    <property type="entry name" value="PROKAR_LIPOPROTEIN"/>
    <property type="match status" value="1"/>
</dbReference>
<feature type="region of interest" description="Disordered" evidence="7">
    <location>
        <begin position="204"/>
        <end position="262"/>
    </location>
</feature>
<dbReference type="Proteomes" id="UP001153620">
    <property type="component" value="Chromosome 3"/>
</dbReference>
<dbReference type="InterPro" id="IPR017948">
    <property type="entry name" value="TGFb_CS"/>
</dbReference>
<evidence type="ECO:0000256" key="2">
    <source>
        <dbReference type="ARBA" id="ARBA00006656"/>
    </source>
</evidence>
<accession>A0A9N9S136</accession>
<evidence type="ECO:0000256" key="1">
    <source>
        <dbReference type="ARBA" id="ARBA00004613"/>
    </source>
</evidence>
<feature type="compositionally biased region" description="Low complexity" evidence="7">
    <location>
        <begin position="233"/>
        <end position="242"/>
    </location>
</feature>
<dbReference type="OrthoDB" id="5949851at2759"/>
<reference evidence="9" key="1">
    <citation type="submission" date="2022-01" db="EMBL/GenBank/DDBJ databases">
        <authorList>
            <person name="King R."/>
        </authorList>
    </citation>
    <scope>NUCLEOTIDE SEQUENCE</scope>
</reference>